<organism evidence="1 2">
    <name type="scientific">Pseudocohnilembus persalinus</name>
    <name type="common">Ciliate</name>
    <dbReference type="NCBI Taxonomy" id="266149"/>
    <lineage>
        <taxon>Eukaryota</taxon>
        <taxon>Sar</taxon>
        <taxon>Alveolata</taxon>
        <taxon>Ciliophora</taxon>
        <taxon>Intramacronucleata</taxon>
        <taxon>Oligohymenophorea</taxon>
        <taxon>Scuticociliatia</taxon>
        <taxon>Philasterida</taxon>
        <taxon>Pseudocohnilembidae</taxon>
        <taxon>Pseudocohnilembus</taxon>
    </lineage>
</organism>
<name>A0A0V0QHH5_PSEPJ</name>
<dbReference type="InParanoid" id="A0A0V0QHH5"/>
<dbReference type="EMBL" id="LDAU01000166">
    <property type="protein sequence ID" value="KRX01689.1"/>
    <property type="molecule type" value="Genomic_DNA"/>
</dbReference>
<comment type="caution">
    <text evidence="1">The sequence shown here is derived from an EMBL/GenBank/DDBJ whole genome shotgun (WGS) entry which is preliminary data.</text>
</comment>
<reference evidence="1 2" key="1">
    <citation type="journal article" date="2015" name="Sci. Rep.">
        <title>Genome of the facultative scuticociliatosis pathogen Pseudocohnilembus persalinus provides insight into its virulence through horizontal gene transfer.</title>
        <authorList>
            <person name="Xiong J."/>
            <person name="Wang G."/>
            <person name="Cheng J."/>
            <person name="Tian M."/>
            <person name="Pan X."/>
            <person name="Warren A."/>
            <person name="Jiang C."/>
            <person name="Yuan D."/>
            <person name="Miao W."/>
        </authorList>
    </citation>
    <scope>NUCLEOTIDE SEQUENCE [LARGE SCALE GENOMIC DNA]</scope>
    <source>
        <strain evidence="1">36N120E</strain>
    </source>
</reference>
<sequence length="183" mass="21837">MIEQEQNIYSQQNKYFEADKIISNDNFKVVDGITYYKKLKIQNVHFFAYCTNKSICKYCSNFKEIPKNEIVFDQYTISDIPQNNIDLIYLNQINQTDDRLTKIKKNEDYKVNEQNKNLDIQSQIILKKPNNNLQKQVQIEQGQQDKQNDIQQEQSLQRENLENFLIQRSMNYYLNKNISSQAA</sequence>
<evidence type="ECO:0000313" key="2">
    <source>
        <dbReference type="Proteomes" id="UP000054937"/>
    </source>
</evidence>
<protein>
    <submittedName>
        <fullName evidence="1">Uncharacterized protein</fullName>
    </submittedName>
</protein>
<evidence type="ECO:0000313" key="1">
    <source>
        <dbReference type="EMBL" id="KRX01689.1"/>
    </source>
</evidence>
<dbReference type="AlphaFoldDB" id="A0A0V0QHH5"/>
<accession>A0A0V0QHH5</accession>
<dbReference type="Proteomes" id="UP000054937">
    <property type="component" value="Unassembled WGS sequence"/>
</dbReference>
<gene>
    <name evidence="1" type="ORF">PPERSA_01559</name>
</gene>
<proteinExistence type="predicted"/>
<keyword evidence="2" id="KW-1185">Reference proteome</keyword>